<evidence type="ECO:0000313" key="2">
    <source>
        <dbReference type="Proteomes" id="UP001732700"/>
    </source>
</evidence>
<reference evidence="1" key="1">
    <citation type="submission" date="2021-05" db="EMBL/GenBank/DDBJ databases">
        <authorList>
            <person name="Scholz U."/>
            <person name="Mascher M."/>
            <person name="Fiebig A."/>
        </authorList>
    </citation>
    <scope>NUCLEOTIDE SEQUENCE [LARGE SCALE GENOMIC DNA]</scope>
</reference>
<name>A0ACD5ZT52_AVESA</name>
<keyword evidence="2" id="KW-1185">Reference proteome</keyword>
<evidence type="ECO:0000313" key="1">
    <source>
        <dbReference type="EnsemblPlants" id="AVESA.00010b.r2.7AG1219070.1.CDS.1"/>
    </source>
</evidence>
<accession>A0ACD5ZT52</accession>
<proteinExistence type="predicted"/>
<reference evidence="1" key="2">
    <citation type="submission" date="2025-09" db="UniProtKB">
        <authorList>
            <consortium name="EnsemblPlants"/>
        </authorList>
    </citation>
    <scope>IDENTIFICATION</scope>
</reference>
<organism evidence="1 2">
    <name type="scientific">Avena sativa</name>
    <name type="common">Oat</name>
    <dbReference type="NCBI Taxonomy" id="4498"/>
    <lineage>
        <taxon>Eukaryota</taxon>
        <taxon>Viridiplantae</taxon>
        <taxon>Streptophyta</taxon>
        <taxon>Embryophyta</taxon>
        <taxon>Tracheophyta</taxon>
        <taxon>Spermatophyta</taxon>
        <taxon>Magnoliopsida</taxon>
        <taxon>Liliopsida</taxon>
        <taxon>Poales</taxon>
        <taxon>Poaceae</taxon>
        <taxon>BOP clade</taxon>
        <taxon>Pooideae</taxon>
        <taxon>Poodae</taxon>
        <taxon>Poeae</taxon>
        <taxon>Poeae Chloroplast Group 1 (Aveneae type)</taxon>
        <taxon>Aveninae</taxon>
        <taxon>Avena</taxon>
    </lineage>
</organism>
<sequence>MLGMGAARQKSPTRNKCFNCGEVGHFRSDCKEPEHCLFCGDPSHRVRDCSAHSPHRERSTLELLGHDIDLGLGFYCIDLGGTELSVPQNLAEVRVLPDQDPPLEVEVTADTIHADLELLDSDFAWNVRETAPMVFSVIFPSREALRTLSWSQTSILPLHNIKVAIRESCVHPGTTTSLSTVWVRIHGIPEESQKEKFIKLISQAIGKFVFLDGSSLGGQGPVRVLLKHPDPSKLDCTLPTFYFGSDSHDGAGEGPGGGPAPVSRTLGPPSGPRAGQG</sequence>
<protein>
    <submittedName>
        <fullName evidence="1">Uncharacterized protein</fullName>
    </submittedName>
</protein>
<dbReference type="EnsemblPlants" id="AVESA.00010b.r2.7AG1219070.1">
    <property type="protein sequence ID" value="AVESA.00010b.r2.7AG1219070.1.CDS.1"/>
    <property type="gene ID" value="AVESA.00010b.r2.7AG1219070"/>
</dbReference>
<dbReference type="Proteomes" id="UP001732700">
    <property type="component" value="Chromosome 7A"/>
</dbReference>